<dbReference type="STRING" id="479893.CPX_001678"/>
<dbReference type="EMBL" id="LHCF01000012">
    <property type="protein sequence ID" value="KOR75355.1"/>
    <property type="molecule type" value="Genomic_DNA"/>
</dbReference>
<dbReference type="PATRIC" id="fig|479893.3.peg.488"/>
<dbReference type="Proteomes" id="UP000037386">
    <property type="component" value="Unassembled WGS sequence"/>
</dbReference>
<evidence type="ECO:0000313" key="1">
    <source>
        <dbReference type="EMBL" id="KOR75355.1"/>
    </source>
</evidence>
<gene>
    <name evidence="1" type="ORF">CPX_001678</name>
</gene>
<protein>
    <submittedName>
        <fullName evidence="1">Uncharacterized protein</fullName>
    </submittedName>
</protein>
<comment type="caution">
    <text evidence="1">The sequence shown here is derived from an EMBL/GenBank/DDBJ whole genome shotgun (WGS) entry which is preliminary data.</text>
</comment>
<name>A0A0M1N009_9MOLU</name>
<dbReference type="RefSeq" id="WP_017191675.1">
    <property type="nucleotide sequence ID" value="NZ_LHCF01000012.1"/>
</dbReference>
<proteinExistence type="predicted"/>
<evidence type="ECO:0000313" key="2">
    <source>
        <dbReference type="Proteomes" id="UP000037386"/>
    </source>
</evidence>
<reference evidence="2" key="1">
    <citation type="submission" date="2015-05" db="EMBL/GenBank/DDBJ databases">
        <title>Draft genome sequence of 'Candidatus Phytoplasma Pruni' strain CX, a plant pathogenic bacterium.</title>
        <authorList>
            <person name="Lee I.-M."/>
            <person name="Bottner-Parker K.D."/>
            <person name="Shao J."/>
            <person name="Gundersen-Rindal D.E."/>
            <person name="Zhao Y."/>
            <person name="Davis R.E."/>
        </authorList>
    </citation>
    <scope>NUCLEOTIDE SEQUENCE [LARGE SCALE GENOMIC DNA]</scope>
    <source>
        <strain evidence="2">CX</strain>
    </source>
</reference>
<accession>A0A0M1N009</accession>
<organism evidence="1 2">
    <name type="scientific">Candidatus Phytoplasma pruni</name>
    <dbReference type="NCBI Taxonomy" id="479893"/>
    <lineage>
        <taxon>Bacteria</taxon>
        <taxon>Bacillati</taxon>
        <taxon>Mycoplasmatota</taxon>
        <taxon>Mollicutes</taxon>
        <taxon>Acholeplasmatales</taxon>
        <taxon>Acholeplasmataceae</taxon>
        <taxon>Candidatus Phytoplasma</taxon>
        <taxon>16SrIII (X-disease group)</taxon>
    </lineage>
</organism>
<sequence length="71" mass="8260">MIANTTGSLNNIYIFKEKKINIQEIVIPQGSHSNIQKVIELYIKNNIDFNFVGEVSDYSCYNSNYYSSKFR</sequence>
<dbReference type="AlphaFoldDB" id="A0A0M1N009"/>